<dbReference type="EMBL" id="KX129925">
    <property type="protein sequence ID" value="AND74882.1"/>
    <property type="molecule type" value="Genomic_DNA"/>
</dbReference>
<dbReference type="OrthoDB" id="3536at10239"/>
<evidence type="ECO:0000256" key="2">
    <source>
        <dbReference type="ARBA" id="ARBA00022801"/>
    </source>
</evidence>
<accession>A0A172PZZ8</accession>
<evidence type="ECO:0000313" key="4">
    <source>
        <dbReference type="Proteomes" id="UP000202195"/>
    </source>
</evidence>
<keyword evidence="4" id="KW-1185">Reference proteome</keyword>
<dbReference type="RefSeq" id="YP_009285843.1">
    <property type="nucleotide sequence ID" value="NC_031058.1"/>
</dbReference>
<keyword evidence="1" id="KW-0540">Nuclease</keyword>
<dbReference type="GO" id="GO:0016787">
    <property type="term" value="F:hydrolase activity"/>
    <property type="evidence" value="ECO:0007669"/>
    <property type="project" value="UniProtKB-KW"/>
</dbReference>
<sequence>MRADALGLFWEDRPPPPKEKAEKAKRTPPDPVWLRPDYLPGLEEALRFPVLVMNDAEVLHAAMTRDRLLFDIECYENYFIASFRSLATGKAVFFEMYDGHPLDVGKLRWVLENTTTVGFNSLSYDLPITFLALAGKPNALLKRATNQIILEGWRGSDVMKQYKVKGVKIDHIDLIEVAPLRASLKIYGGRLHVPRMQDLPFHPDTVLSPEQIACVRWYNINSDLTSTAFLHECLRDHLDLRTTLSNESGIDLRSKSDAQIAEAVIAEEMTRRMGRRPEKPVIEVGTAYRYRVPHFIRYQSQLMNWALSVVANANFLVDETGSIGMPEEIKALQLDINGSVYRMGIGGLHSSESTAAHHSDENYILIDKDVTSYYPFIILNLGLYPHHLGPTFLHVYKNIVDRRIAAKERGDKVTADSLKITINGSFGKLGSKYSILYSPDLLIQVTVTGQLSLLMLIERLELAGIHVVSANTDGIVIKCPRKGQHIMDQIIAQWEQDTGFQTEGTIYKSLYSRDVNNYIAVKEDGSTKCKGAYANPWASKKNMAERLHKNPTNTICVEAVEALLTKNVPIMTTVRGCKDITKFVSVRSVKGGAVKVWERIPPPAHSSQEALLKMAGFVPFSKDSWVREGDTIGRAAMNTERAYKAAWDELSKPGLTEYLGKSIRWYYAVGVQGEIVYATNGNKVPRSEGAKPMMDLPDEFPADVDFEWYEQECEKILQAIGYSSRA</sequence>
<protein>
    <submittedName>
        <fullName evidence="3">DNA polymerase B region</fullName>
    </submittedName>
</protein>
<reference evidence="3 4" key="1">
    <citation type="submission" date="2016-04" db="EMBL/GenBank/DDBJ databases">
        <title>NP1 phage genome sequence analysis.</title>
        <authorList>
            <person name="Chaudhry W.N."/>
        </authorList>
    </citation>
    <scope>NUCLEOTIDE SEQUENCE [LARGE SCALE GENOMIC DNA]</scope>
</reference>
<evidence type="ECO:0000256" key="1">
    <source>
        <dbReference type="ARBA" id="ARBA00022722"/>
    </source>
</evidence>
<dbReference type="GO" id="GO:0004518">
    <property type="term" value="F:nuclease activity"/>
    <property type="evidence" value="ECO:0007669"/>
    <property type="project" value="UniProtKB-KW"/>
</dbReference>
<dbReference type="KEGG" id="vg:29079826"/>
<name>A0A172PZZ8_9CAUD</name>
<keyword evidence="2" id="KW-0378">Hydrolase</keyword>
<evidence type="ECO:0000313" key="3">
    <source>
        <dbReference type="EMBL" id="AND74882.1"/>
    </source>
</evidence>
<dbReference type="Gene3D" id="3.90.1600.10">
    <property type="entry name" value="Palm domain of DNA polymerase"/>
    <property type="match status" value="1"/>
</dbReference>
<dbReference type="SUPFAM" id="SSF56672">
    <property type="entry name" value="DNA/RNA polymerases"/>
    <property type="match status" value="1"/>
</dbReference>
<dbReference type="InterPro" id="IPR043502">
    <property type="entry name" value="DNA/RNA_pol_sf"/>
</dbReference>
<dbReference type="InterPro" id="IPR023211">
    <property type="entry name" value="DNA_pol_palm_dom_sf"/>
</dbReference>
<dbReference type="Proteomes" id="UP000202195">
    <property type="component" value="Segment"/>
</dbReference>
<organism evidence="3 4">
    <name type="scientific">Pseudomonas phage NP1</name>
    <dbReference type="NCBI Taxonomy" id="1844477"/>
    <lineage>
        <taxon>Viruses</taxon>
        <taxon>Duplodnaviria</taxon>
        <taxon>Heunggongvirae</taxon>
        <taxon>Uroviricota</taxon>
        <taxon>Caudoviricetes</taxon>
        <taxon>Queuovirinae</taxon>
        <taxon>Nipunavirus</taxon>
        <taxon>Nipunavirus quinobequin</taxon>
        <taxon>Nipunavirus NP1</taxon>
    </lineage>
</organism>
<proteinExistence type="predicted"/>
<dbReference type="GeneID" id="29079826"/>